<organism evidence="2 4">
    <name type="scientific">Mycena citricolor</name>
    <dbReference type="NCBI Taxonomy" id="2018698"/>
    <lineage>
        <taxon>Eukaryota</taxon>
        <taxon>Fungi</taxon>
        <taxon>Dikarya</taxon>
        <taxon>Basidiomycota</taxon>
        <taxon>Agaricomycotina</taxon>
        <taxon>Agaricomycetes</taxon>
        <taxon>Agaricomycetidae</taxon>
        <taxon>Agaricales</taxon>
        <taxon>Marasmiineae</taxon>
        <taxon>Mycenaceae</taxon>
        <taxon>Mycena</taxon>
    </lineage>
</organism>
<evidence type="ECO:0000313" key="3">
    <source>
        <dbReference type="EMBL" id="CAK5269373.1"/>
    </source>
</evidence>
<dbReference type="InterPro" id="IPR011333">
    <property type="entry name" value="SKP1/BTB/POZ_sf"/>
</dbReference>
<dbReference type="Gene3D" id="3.30.710.10">
    <property type="entry name" value="Potassium Channel Kv1.1, Chain A"/>
    <property type="match status" value="1"/>
</dbReference>
<sequence>MAVSDYFWFDDGSLILEIQSKRFKIHRTLLTRHSPYISSLLQNAVPTMAEPQAVVIDASRDTSAEDFEVLLQHLYHDFPVTVETPFPRIAAIVRITSPGQLHFPSLHDVSLRYFASLFPSGPTPFVHPHPLEEALDLATAFEVTSIRKGLYYSLMTSTDFDTGPASSDFVTHSGTESDTQALSAVAESAELPGKVPLDIYRHTLSAKDAQVCMHLMTQFIEYFTPVLFTPPATAHMACTDVFADTWLRLVIEPALGNEGVYKPLETLENIKHIDWAKHGLCEVCVVDKIAEWSEEQHTIWRLMDGWLHA</sequence>
<protein>
    <recommendedName>
        <fullName evidence="1">BTB domain-containing protein</fullName>
    </recommendedName>
</protein>
<dbReference type="EMBL" id="CAVNYO010000146">
    <property type="protein sequence ID" value="CAK5269373.1"/>
    <property type="molecule type" value="Genomic_DNA"/>
</dbReference>
<dbReference type="Pfam" id="PF00651">
    <property type="entry name" value="BTB"/>
    <property type="match status" value="1"/>
</dbReference>
<dbReference type="AlphaFoldDB" id="A0AAD2H314"/>
<accession>A0AAD2H314</accession>
<proteinExistence type="predicted"/>
<dbReference type="CDD" id="cd18186">
    <property type="entry name" value="BTB_POZ_ZBTB_KLHL-like"/>
    <property type="match status" value="1"/>
</dbReference>
<feature type="domain" description="BTB" evidence="1">
    <location>
        <begin position="10"/>
        <end position="75"/>
    </location>
</feature>
<dbReference type="EMBL" id="CAVNYO010000138">
    <property type="protein sequence ID" value="CAK5268483.1"/>
    <property type="molecule type" value="Genomic_DNA"/>
</dbReference>
<keyword evidence="4" id="KW-1185">Reference proteome</keyword>
<evidence type="ECO:0000313" key="2">
    <source>
        <dbReference type="EMBL" id="CAK5268483.1"/>
    </source>
</evidence>
<dbReference type="InterPro" id="IPR000210">
    <property type="entry name" value="BTB/POZ_dom"/>
</dbReference>
<name>A0AAD2H314_9AGAR</name>
<dbReference type="Proteomes" id="UP001295794">
    <property type="component" value="Unassembled WGS sequence"/>
</dbReference>
<comment type="caution">
    <text evidence="2">The sequence shown here is derived from an EMBL/GenBank/DDBJ whole genome shotgun (WGS) entry which is preliminary data.</text>
</comment>
<dbReference type="PROSITE" id="PS50097">
    <property type="entry name" value="BTB"/>
    <property type="match status" value="1"/>
</dbReference>
<reference evidence="2" key="1">
    <citation type="submission" date="2023-11" db="EMBL/GenBank/DDBJ databases">
        <authorList>
            <person name="De Vega J J."/>
            <person name="De Vega J J."/>
        </authorList>
    </citation>
    <scope>NUCLEOTIDE SEQUENCE</scope>
</reference>
<gene>
    <name evidence="2" type="ORF">MYCIT1_LOCUS11710</name>
    <name evidence="3" type="ORF">MYCIT1_LOCUS13036</name>
</gene>
<evidence type="ECO:0000313" key="4">
    <source>
        <dbReference type="Proteomes" id="UP001295794"/>
    </source>
</evidence>
<dbReference type="SUPFAM" id="SSF54695">
    <property type="entry name" value="POZ domain"/>
    <property type="match status" value="1"/>
</dbReference>
<evidence type="ECO:0000259" key="1">
    <source>
        <dbReference type="PROSITE" id="PS50097"/>
    </source>
</evidence>